<organism evidence="3 4">
    <name type="scientific">Hortaea werneckii</name>
    <name type="common">Black yeast</name>
    <name type="synonym">Cladosporium werneckii</name>
    <dbReference type="NCBI Taxonomy" id="91943"/>
    <lineage>
        <taxon>Eukaryota</taxon>
        <taxon>Fungi</taxon>
        <taxon>Dikarya</taxon>
        <taxon>Ascomycota</taxon>
        <taxon>Pezizomycotina</taxon>
        <taxon>Dothideomycetes</taxon>
        <taxon>Dothideomycetidae</taxon>
        <taxon>Mycosphaerellales</taxon>
        <taxon>Teratosphaeriaceae</taxon>
        <taxon>Hortaea</taxon>
    </lineage>
</organism>
<name>A0A3M7E955_HORWE</name>
<keyword evidence="2" id="KW-0812">Transmembrane</keyword>
<feature type="region of interest" description="Disordered" evidence="1">
    <location>
        <begin position="336"/>
        <end position="377"/>
    </location>
</feature>
<evidence type="ECO:0000256" key="2">
    <source>
        <dbReference type="SAM" id="Phobius"/>
    </source>
</evidence>
<dbReference type="OrthoDB" id="3640947at2759"/>
<sequence>MKVCRHRIMSGNVDLEDTRASYQAVFALDILTAAAGFFLLVVATGPTVQRLRERSLSVKDKYGSPLKTSLGTYLFVWPGLLCFTISYILLIVIDLYKTASPNGIDYDGDLALGGRRPGGANNPLAKDIASLSFARTFLGIIFATVITGGIWIYSAHVLSNSSNRSAPGLRSKLWNTYIMLAIGGTGLATFGLGLAARPNNTTSFGQVVHTDEGTRTVYLIYRVIIVATGISVTRSAIKAFVKVNRKKNNPDRPHMRRFTIIVIPLLWVRNVFIIYNAVLVYYAAETSEWSESSRLATLFLITIFTQIANVVLLGMILYGAWQLGRTVPLFGIRGREGGRRRGGKKTSRDPSMRGDSRRRTSRTDNNSPARRGNYRFF</sequence>
<evidence type="ECO:0000313" key="3">
    <source>
        <dbReference type="EMBL" id="RMY72696.1"/>
    </source>
</evidence>
<dbReference type="EMBL" id="QWIP01000113">
    <property type="protein sequence ID" value="RMY72696.1"/>
    <property type="molecule type" value="Genomic_DNA"/>
</dbReference>
<feature type="transmembrane region" description="Helical" evidence="2">
    <location>
        <begin position="174"/>
        <end position="196"/>
    </location>
</feature>
<keyword evidence="2" id="KW-1133">Transmembrane helix</keyword>
<accession>A0A3M7E955</accession>
<dbReference type="Proteomes" id="UP000269276">
    <property type="component" value="Unassembled WGS sequence"/>
</dbReference>
<feature type="compositionally biased region" description="Basic and acidic residues" evidence="1">
    <location>
        <begin position="346"/>
        <end position="362"/>
    </location>
</feature>
<feature type="transmembrane region" description="Helical" evidence="2">
    <location>
        <begin position="216"/>
        <end position="237"/>
    </location>
</feature>
<evidence type="ECO:0000256" key="1">
    <source>
        <dbReference type="SAM" id="MobiDB-lite"/>
    </source>
</evidence>
<feature type="transmembrane region" description="Helical" evidence="2">
    <location>
        <begin position="70"/>
        <end position="93"/>
    </location>
</feature>
<dbReference type="AlphaFoldDB" id="A0A3M7E955"/>
<evidence type="ECO:0000313" key="4">
    <source>
        <dbReference type="Proteomes" id="UP000269276"/>
    </source>
</evidence>
<feature type="transmembrane region" description="Helical" evidence="2">
    <location>
        <begin position="20"/>
        <end position="49"/>
    </location>
</feature>
<comment type="caution">
    <text evidence="3">The sequence shown here is derived from an EMBL/GenBank/DDBJ whole genome shotgun (WGS) entry which is preliminary data.</text>
</comment>
<feature type="transmembrane region" description="Helical" evidence="2">
    <location>
        <begin position="258"/>
        <end position="284"/>
    </location>
</feature>
<reference evidence="3 4" key="1">
    <citation type="journal article" date="2018" name="BMC Genomics">
        <title>Genomic evidence for intraspecific hybridization in a clonal and extremely halotolerant yeast.</title>
        <authorList>
            <person name="Gostincar C."/>
            <person name="Stajich J.E."/>
            <person name="Zupancic J."/>
            <person name="Zalar P."/>
            <person name="Gunde-Cimerman N."/>
        </authorList>
    </citation>
    <scope>NUCLEOTIDE SEQUENCE [LARGE SCALE GENOMIC DNA]</scope>
    <source>
        <strain evidence="3 4">EXF-2682</strain>
    </source>
</reference>
<gene>
    <name evidence="3" type="ORF">D0863_04340</name>
</gene>
<keyword evidence="2" id="KW-0472">Membrane</keyword>
<protein>
    <submittedName>
        <fullName evidence="3">Uncharacterized protein</fullName>
    </submittedName>
</protein>
<feature type="transmembrane region" description="Helical" evidence="2">
    <location>
        <begin position="296"/>
        <end position="321"/>
    </location>
</feature>
<feature type="transmembrane region" description="Helical" evidence="2">
    <location>
        <begin position="133"/>
        <end position="153"/>
    </location>
</feature>
<proteinExistence type="predicted"/>